<evidence type="ECO:0000313" key="2">
    <source>
        <dbReference type="Proteomes" id="UP000403266"/>
    </source>
</evidence>
<reference evidence="1 2" key="1">
    <citation type="journal article" date="2019" name="Syst. Appl. Microbiol.">
        <title>Microvirga tunisiensis sp. nov., a root nodule symbiotic bacterium isolated from Lupinus micranthus and L. luteus grown in Northern Tunisia.</title>
        <authorList>
            <person name="Msaddak A."/>
            <person name="Rejili M."/>
            <person name="Duran D."/>
            <person name="Mars M."/>
            <person name="Palacios J.M."/>
            <person name="Ruiz-Argueso T."/>
            <person name="Rey L."/>
            <person name="Imperial J."/>
        </authorList>
    </citation>
    <scope>NUCLEOTIDE SEQUENCE [LARGE SCALE GENOMIC DNA]</scope>
    <source>
        <strain evidence="1 2">Lmie10</strain>
    </source>
</reference>
<dbReference type="EMBL" id="VOSK01000440">
    <property type="protein sequence ID" value="MPR30759.1"/>
    <property type="molecule type" value="Genomic_DNA"/>
</dbReference>
<dbReference type="Proteomes" id="UP000403266">
    <property type="component" value="Unassembled WGS sequence"/>
</dbReference>
<comment type="caution">
    <text evidence="1">The sequence shown here is derived from an EMBL/GenBank/DDBJ whole genome shotgun (WGS) entry which is preliminary data.</text>
</comment>
<dbReference type="AlphaFoldDB" id="A0A5N7MWA5"/>
<protein>
    <submittedName>
        <fullName evidence="1">Uncharacterized protein</fullName>
    </submittedName>
</protein>
<dbReference type="RefSeq" id="WP_152717670.1">
    <property type="nucleotide sequence ID" value="NZ_VOSJ01000470.1"/>
</dbReference>
<keyword evidence="2" id="KW-1185">Reference proteome</keyword>
<organism evidence="1 2">
    <name type="scientific">Microvirga tunisiensis</name>
    <dbReference type="NCBI Taxonomy" id="2108360"/>
    <lineage>
        <taxon>Bacteria</taxon>
        <taxon>Pseudomonadati</taxon>
        <taxon>Pseudomonadota</taxon>
        <taxon>Alphaproteobacteria</taxon>
        <taxon>Hyphomicrobiales</taxon>
        <taxon>Methylobacteriaceae</taxon>
        <taxon>Microvirga</taxon>
    </lineage>
</organism>
<proteinExistence type="predicted"/>
<name>A0A5N7MWA5_9HYPH</name>
<evidence type="ECO:0000313" key="1">
    <source>
        <dbReference type="EMBL" id="MPR30759.1"/>
    </source>
</evidence>
<accession>A0A5N7MWA5</accession>
<gene>
    <name evidence="1" type="ORF">FS320_38775</name>
</gene>
<sequence>MPAQAQVGVEIGPGGARVYEQRPQVERRIIERRSPARRVVVEEDDDDEVCETRARRVRVNGVMRTRRVTVCE</sequence>